<dbReference type="EMBL" id="FMTM01000005">
    <property type="protein sequence ID" value="SCW65770.1"/>
    <property type="molecule type" value="Genomic_DNA"/>
</dbReference>
<dbReference type="InterPro" id="IPR000847">
    <property type="entry name" value="LysR_HTH_N"/>
</dbReference>
<dbReference type="PROSITE" id="PS50931">
    <property type="entry name" value="HTH_LYSR"/>
    <property type="match status" value="1"/>
</dbReference>
<dbReference type="CDD" id="cd08417">
    <property type="entry name" value="PBP2_Nitroaromatics_like"/>
    <property type="match status" value="1"/>
</dbReference>
<dbReference type="PRINTS" id="PR00039">
    <property type="entry name" value="HTHLYSR"/>
</dbReference>
<dbReference type="Gene3D" id="3.40.190.10">
    <property type="entry name" value="Periplasmic binding protein-like II"/>
    <property type="match status" value="2"/>
</dbReference>
<evidence type="ECO:0000313" key="8">
    <source>
        <dbReference type="EMBL" id="SCW65770.1"/>
    </source>
</evidence>
<comment type="similarity">
    <text evidence="1">Belongs to the LysR transcriptional regulatory family.</text>
</comment>
<keyword evidence="4 8" id="KW-0238">DNA-binding</keyword>
<evidence type="ECO:0000256" key="1">
    <source>
        <dbReference type="ARBA" id="ARBA00009437"/>
    </source>
</evidence>
<dbReference type="InterPro" id="IPR036390">
    <property type="entry name" value="WH_DNA-bd_sf"/>
</dbReference>
<name>A0A1G4S9K4_9HYPH</name>
<evidence type="ECO:0000256" key="5">
    <source>
        <dbReference type="ARBA" id="ARBA00023159"/>
    </source>
</evidence>
<dbReference type="PANTHER" id="PTHR30118:SF15">
    <property type="entry name" value="TRANSCRIPTIONAL REGULATORY PROTEIN"/>
    <property type="match status" value="1"/>
</dbReference>
<dbReference type="Proteomes" id="UP000199542">
    <property type="component" value="Unassembled WGS sequence"/>
</dbReference>
<dbReference type="SUPFAM" id="SSF46785">
    <property type="entry name" value="Winged helix' DNA-binding domain"/>
    <property type="match status" value="1"/>
</dbReference>
<evidence type="ECO:0000256" key="2">
    <source>
        <dbReference type="ARBA" id="ARBA00022458"/>
    </source>
</evidence>
<keyword evidence="3" id="KW-0805">Transcription regulation</keyword>
<dbReference type="InterPro" id="IPR037402">
    <property type="entry name" value="YidZ_PBP2"/>
</dbReference>
<evidence type="ECO:0000256" key="3">
    <source>
        <dbReference type="ARBA" id="ARBA00023015"/>
    </source>
</evidence>
<evidence type="ECO:0000256" key="4">
    <source>
        <dbReference type="ARBA" id="ARBA00023125"/>
    </source>
</evidence>
<dbReference type="InterPro" id="IPR036388">
    <property type="entry name" value="WH-like_DNA-bd_sf"/>
</dbReference>
<evidence type="ECO:0000313" key="9">
    <source>
        <dbReference type="Proteomes" id="UP000199542"/>
    </source>
</evidence>
<feature type="domain" description="HTH lysR-type" evidence="7">
    <location>
        <begin position="6"/>
        <end position="63"/>
    </location>
</feature>
<dbReference type="InterPro" id="IPR005119">
    <property type="entry name" value="LysR_subst-bd"/>
</dbReference>
<keyword evidence="6" id="KW-0804">Transcription</keyword>
<keyword evidence="5" id="KW-0010">Activator</keyword>
<keyword evidence="2" id="KW-0536">Nodulation</keyword>
<evidence type="ECO:0000259" key="7">
    <source>
        <dbReference type="PROSITE" id="PS50931"/>
    </source>
</evidence>
<protein>
    <submittedName>
        <fullName evidence="8">DNA-binding transcriptional regulator, LysR family</fullName>
    </submittedName>
</protein>
<gene>
    <name evidence="8" type="ORF">SAMN02927900_03495</name>
</gene>
<dbReference type="InterPro" id="IPR050389">
    <property type="entry name" value="LysR-type_TF"/>
</dbReference>
<dbReference type="Pfam" id="PF00126">
    <property type="entry name" value="HTH_1"/>
    <property type="match status" value="1"/>
</dbReference>
<accession>A0A1G4S9K4</accession>
<evidence type="ECO:0000256" key="6">
    <source>
        <dbReference type="ARBA" id="ARBA00023163"/>
    </source>
</evidence>
<dbReference type="PANTHER" id="PTHR30118">
    <property type="entry name" value="HTH-TYPE TRANSCRIPTIONAL REGULATOR LEUO-RELATED"/>
    <property type="match status" value="1"/>
</dbReference>
<dbReference type="GO" id="GO:0003677">
    <property type="term" value="F:DNA binding"/>
    <property type="evidence" value="ECO:0007669"/>
    <property type="project" value="UniProtKB-KW"/>
</dbReference>
<organism evidence="8 9">
    <name type="scientific">Rhizobium mongolense subsp. loessense</name>
    <dbReference type="NCBI Taxonomy" id="158890"/>
    <lineage>
        <taxon>Bacteria</taxon>
        <taxon>Pseudomonadati</taxon>
        <taxon>Pseudomonadota</taxon>
        <taxon>Alphaproteobacteria</taxon>
        <taxon>Hyphomicrobiales</taxon>
        <taxon>Rhizobiaceae</taxon>
        <taxon>Rhizobium/Agrobacterium group</taxon>
        <taxon>Rhizobium</taxon>
    </lineage>
</organism>
<dbReference type="Gene3D" id="1.10.10.10">
    <property type="entry name" value="Winged helix-like DNA-binding domain superfamily/Winged helix DNA-binding domain"/>
    <property type="match status" value="1"/>
</dbReference>
<proteinExistence type="inferred from homology"/>
<dbReference type="RefSeq" id="WP_092586183.1">
    <property type="nucleotide sequence ID" value="NZ_FMTM01000005.1"/>
</dbReference>
<reference evidence="8 9" key="1">
    <citation type="submission" date="2016-10" db="EMBL/GenBank/DDBJ databases">
        <authorList>
            <person name="de Groot N.N."/>
        </authorList>
    </citation>
    <scope>NUCLEOTIDE SEQUENCE [LARGE SCALE GENOMIC DNA]</scope>
    <source>
        <strain evidence="8 9">CGMCC 1.3401</strain>
    </source>
</reference>
<dbReference type="Pfam" id="PF03466">
    <property type="entry name" value="LysR_substrate"/>
    <property type="match status" value="1"/>
</dbReference>
<dbReference type="GO" id="GO:0003700">
    <property type="term" value="F:DNA-binding transcription factor activity"/>
    <property type="evidence" value="ECO:0007669"/>
    <property type="project" value="InterPro"/>
</dbReference>
<sequence length="304" mass="33907">MKLAAVDLNLLVAFDALLSEGSVSVAAARIGLSQPAMSKRLAHLRQLFADDLFVRSADGVRPTEKALDLADPIRAALRQIEDTLGGLGRFLPERSQRVFRIATTDHVTVTLIPDLMATLRRIAPGISLVIRSLHRQEVIDQLEKGSVDLAITILPDAPTSIKRASLFHVDWISLVSASHPEITDELTLGLFLKYPHLLVTHVGDLKGYIDRMLDDRGMKRYVAMSLPYALAVPAIIARTDMICTLSANLIDLASWPDIRSFPVPFEYSGYEETMLWHRRNDSDPGHSWLRRTLLEVSETVERRA</sequence>
<dbReference type="AlphaFoldDB" id="A0A1G4S9K4"/>
<dbReference type="SUPFAM" id="SSF53850">
    <property type="entry name" value="Periplasmic binding protein-like II"/>
    <property type="match status" value="1"/>
</dbReference>